<dbReference type="AlphaFoldDB" id="A0AA96VHZ2"/>
<evidence type="ECO:0000256" key="2">
    <source>
        <dbReference type="ARBA" id="ARBA00007411"/>
    </source>
</evidence>
<keyword evidence="4 7" id="KW-0251">Elongation factor</keyword>
<evidence type="ECO:0000313" key="10">
    <source>
        <dbReference type="Proteomes" id="UP001304970"/>
    </source>
</evidence>
<comment type="function">
    <text evidence="1 7">Promotes the exchange of GDP for GTP in EF-1-alpha/GDP, thus allowing the regeneration of EF-1-alpha/GTP that could then be used to form the ternary complex EF-1-alpha/GTP/AAtRNA.</text>
</comment>
<dbReference type="Gene3D" id="3.30.70.60">
    <property type="match status" value="1"/>
</dbReference>
<evidence type="ECO:0000256" key="5">
    <source>
        <dbReference type="ARBA" id="ARBA00022917"/>
    </source>
</evidence>
<keyword evidence="10" id="KW-1185">Reference proteome</keyword>
<dbReference type="RefSeq" id="WP_338098345.1">
    <property type="nucleotide sequence ID" value="NZ_CP131061.1"/>
</dbReference>
<dbReference type="PANTHER" id="PTHR39647:SF1">
    <property type="entry name" value="ELONGATION FACTOR 1-BETA"/>
    <property type="match status" value="1"/>
</dbReference>
<dbReference type="NCBIfam" id="NF001670">
    <property type="entry name" value="PRK00435.1"/>
    <property type="match status" value="1"/>
</dbReference>
<dbReference type="SUPFAM" id="SSF54984">
    <property type="entry name" value="eEF-1beta-like"/>
    <property type="match status" value="1"/>
</dbReference>
<evidence type="ECO:0000256" key="7">
    <source>
        <dbReference type="HAMAP-Rule" id="MF_00043"/>
    </source>
</evidence>
<dbReference type="HAMAP" id="MF_00043">
    <property type="entry name" value="EF1_beta"/>
    <property type="match status" value="1"/>
</dbReference>
<protein>
    <recommendedName>
        <fullName evidence="3 7">Elongation factor 1-beta</fullName>
        <shortName evidence="7">EF-1-beta</shortName>
    </recommendedName>
    <alternativeName>
        <fullName evidence="6 7">aEF-1beta</fullName>
    </alternativeName>
</protein>
<dbReference type="GO" id="GO:0003746">
    <property type="term" value="F:translation elongation factor activity"/>
    <property type="evidence" value="ECO:0007669"/>
    <property type="project" value="UniProtKB-UniRule"/>
</dbReference>
<dbReference type="CDD" id="cd00292">
    <property type="entry name" value="EF1B"/>
    <property type="match status" value="1"/>
</dbReference>
<sequence length="89" mass="9411">MSGVAAKFKIMPEDVDTDLNALKQKIKSALPAGATLNGEIVEQPIAFGLKALIVTVIVEDGEGGTETVEAEFEKIPGVAGFQILELDRI</sequence>
<dbReference type="Proteomes" id="UP001304970">
    <property type="component" value="Chromosome"/>
</dbReference>
<evidence type="ECO:0000259" key="8">
    <source>
        <dbReference type="SMART" id="SM00888"/>
    </source>
</evidence>
<feature type="domain" description="Translation elongation factor EF1B beta/delta subunit guanine nucleotide exchange" evidence="8">
    <location>
        <begin position="3"/>
        <end position="89"/>
    </location>
</feature>
<evidence type="ECO:0000256" key="3">
    <source>
        <dbReference type="ARBA" id="ARBA00017600"/>
    </source>
</evidence>
<organism evidence="9 10">
    <name type="scientific">Methanolapillus ohkumae</name>
    <dbReference type="NCBI Taxonomy" id="3028298"/>
    <lineage>
        <taxon>Archaea</taxon>
        <taxon>Methanobacteriati</taxon>
        <taxon>Methanobacteriota</taxon>
        <taxon>Stenosarchaea group</taxon>
        <taxon>Methanomicrobia</taxon>
        <taxon>Methanosarcinales</taxon>
        <taxon>Methanosarcinaceae</taxon>
        <taxon>Methanolapillus</taxon>
    </lineage>
</organism>
<proteinExistence type="inferred from homology"/>
<gene>
    <name evidence="7" type="primary">ef1b</name>
    <name evidence="9" type="ORF">MsAm2_06170</name>
</gene>
<dbReference type="Pfam" id="PF00736">
    <property type="entry name" value="EF1_GNE"/>
    <property type="match status" value="1"/>
</dbReference>
<name>A0AA96VHZ2_9EURY</name>
<evidence type="ECO:0000256" key="1">
    <source>
        <dbReference type="ARBA" id="ARBA00003815"/>
    </source>
</evidence>
<comment type="similarity">
    <text evidence="2 7">Belongs to the EF-1-beta/EF-1-delta family.</text>
</comment>
<dbReference type="PANTHER" id="PTHR39647">
    <property type="entry name" value="ELONGATION FACTOR 1-BETA"/>
    <property type="match status" value="1"/>
</dbReference>
<dbReference type="InterPro" id="IPR014038">
    <property type="entry name" value="EF1B_bsu/dsu_GNE"/>
</dbReference>
<dbReference type="InterPro" id="IPR004542">
    <property type="entry name" value="Transl_elong_EF1B_B_arc"/>
</dbReference>
<dbReference type="PIRSF" id="PIRSF006521">
    <property type="entry name" value="Transl_elong_EF1B_B_arc"/>
    <property type="match status" value="1"/>
</dbReference>
<dbReference type="EMBL" id="CP131061">
    <property type="protein sequence ID" value="WNY26837.1"/>
    <property type="molecule type" value="Genomic_DNA"/>
</dbReference>
<evidence type="ECO:0000313" key="9">
    <source>
        <dbReference type="EMBL" id="WNY26837.1"/>
    </source>
</evidence>
<dbReference type="NCBIfam" id="TIGR00489">
    <property type="entry name" value="aEF-1_beta"/>
    <property type="match status" value="1"/>
</dbReference>
<dbReference type="SMART" id="SM00888">
    <property type="entry name" value="EF1_GNE"/>
    <property type="match status" value="1"/>
</dbReference>
<accession>A0AA96VHZ2</accession>
<evidence type="ECO:0000256" key="4">
    <source>
        <dbReference type="ARBA" id="ARBA00022768"/>
    </source>
</evidence>
<reference evidence="9 10" key="1">
    <citation type="submission" date="2023-07" db="EMBL/GenBank/DDBJ databases">
        <title>Closed genome sequence of Methanosarcinaceae archaeon Am2.</title>
        <authorList>
            <person name="Poehlein A."/>
            <person name="Protasov E."/>
            <person name="Platt K."/>
            <person name="Reeh H."/>
            <person name="Daniel R."/>
            <person name="Brune A."/>
        </authorList>
    </citation>
    <scope>NUCLEOTIDE SEQUENCE [LARGE SCALE GENOMIC DNA]</scope>
    <source>
        <strain evidence="9 10">Am2</strain>
    </source>
</reference>
<keyword evidence="5 7" id="KW-0648">Protein biosynthesis</keyword>
<evidence type="ECO:0000256" key="6">
    <source>
        <dbReference type="ARBA" id="ARBA00032274"/>
    </source>
</evidence>
<dbReference type="InterPro" id="IPR036219">
    <property type="entry name" value="eEF-1beta-like_sf"/>
</dbReference>
<dbReference type="InterPro" id="IPR014717">
    <property type="entry name" value="Transl_elong_EF1B/ribsomal_bS6"/>
</dbReference>
<dbReference type="GeneID" id="89228025"/>